<feature type="transmembrane region" description="Helical" evidence="1">
    <location>
        <begin position="252"/>
        <end position="277"/>
    </location>
</feature>
<feature type="transmembrane region" description="Helical" evidence="1">
    <location>
        <begin position="114"/>
        <end position="135"/>
    </location>
</feature>
<evidence type="ECO:0000313" key="3">
    <source>
        <dbReference type="Proteomes" id="UP000468668"/>
    </source>
</evidence>
<keyword evidence="1" id="KW-1133">Transmembrane helix</keyword>
<feature type="transmembrane region" description="Helical" evidence="1">
    <location>
        <begin position="214"/>
        <end position="232"/>
    </location>
</feature>
<feature type="transmembrane region" description="Helical" evidence="1">
    <location>
        <begin position="16"/>
        <end position="38"/>
    </location>
</feature>
<reference evidence="2 3" key="1">
    <citation type="submission" date="2019-09" db="EMBL/GenBank/DDBJ databases">
        <title>Whole genome shotgun sequencing (WGS) of Ellagibacter isourolithinifaciens DSM 104140(T) and Adlercreutzia muris DSM 29508(T).</title>
        <authorList>
            <person name="Stoll D.A."/>
            <person name="Danylec N."/>
            <person name="Huch M."/>
        </authorList>
    </citation>
    <scope>NUCLEOTIDE SEQUENCE [LARGE SCALE GENOMIC DNA]</scope>
    <source>
        <strain evidence="2 3">DSM 104140</strain>
    </source>
</reference>
<dbReference type="EMBL" id="WAJR01000006">
    <property type="protein sequence ID" value="KAB1641336.1"/>
    <property type="molecule type" value="Genomic_DNA"/>
</dbReference>
<dbReference type="OrthoDB" id="3196846at2"/>
<feature type="transmembrane region" description="Helical" evidence="1">
    <location>
        <begin position="178"/>
        <end position="202"/>
    </location>
</feature>
<comment type="caution">
    <text evidence="2">The sequence shown here is derived from an EMBL/GenBank/DDBJ whole genome shotgun (WGS) entry which is preliminary data.</text>
</comment>
<feature type="transmembrane region" description="Helical" evidence="1">
    <location>
        <begin position="72"/>
        <end position="93"/>
    </location>
</feature>
<accession>A0A6N6NMU6</accession>
<dbReference type="RefSeq" id="WP_158049170.1">
    <property type="nucleotide sequence ID" value="NZ_WAJR01000006.1"/>
</dbReference>
<keyword evidence="1" id="KW-0472">Membrane</keyword>
<keyword evidence="1" id="KW-0812">Transmembrane</keyword>
<keyword evidence="3" id="KW-1185">Reference proteome</keyword>
<proteinExistence type="predicted"/>
<dbReference type="PROSITE" id="PS51257">
    <property type="entry name" value="PROKAR_LIPOPROTEIN"/>
    <property type="match status" value="1"/>
</dbReference>
<evidence type="ECO:0000313" key="2">
    <source>
        <dbReference type="EMBL" id="KAB1641336.1"/>
    </source>
</evidence>
<evidence type="ECO:0000256" key="1">
    <source>
        <dbReference type="SAM" id="Phobius"/>
    </source>
</evidence>
<dbReference type="Proteomes" id="UP000468668">
    <property type="component" value="Unassembled WGS sequence"/>
</dbReference>
<gene>
    <name evidence="2" type="ORF">F8C90_04055</name>
</gene>
<protein>
    <submittedName>
        <fullName evidence="2">Uncharacterized protein</fullName>
    </submittedName>
</protein>
<dbReference type="AlphaFoldDB" id="A0A6N6NMU6"/>
<dbReference type="GeneID" id="98657577"/>
<organism evidence="2 3">
    <name type="scientific">Ellagibacter isourolithinifaciens</name>
    <dbReference type="NCBI Taxonomy" id="2137581"/>
    <lineage>
        <taxon>Bacteria</taxon>
        <taxon>Bacillati</taxon>
        <taxon>Actinomycetota</taxon>
        <taxon>Coriobacteriia</taxon>
        <taxon>Eggerthellales</taxon>
        <taxon>Eggerthellaceae</taxon>
        <taxon>Ellagibacter</taxon>
    </lineage>
</organism>
<name>A0A6N6NMU6_9ACTN</name>
<sequence length="283" mass="31811">MITCLRIELSKAFRNGWFVVALIIGCAFGLGCAALYAIPSIFSTFVPNPDKFYHPTSQSCFNAWISVDTTSWALLFYQVLPLLCVIPYAWSFASERKDGYISHAYTRVGRGEYFFSKYVAVFLSAGAVAVLPQILNLMTLACFFPGYVPSIQDANYYAPVFWQSVGSFLFYNLPLAYVALYMLIDFLLCGAWAGFVLALSLVVHNRVILLTAPYLALLAIQFVNENIFFAIGKVRGFQLSLFENLHGSCSMYIQNGWIIVGEIVAFLFMTGLFWVFWGKRDAL</sequence>